<dbReference type="AlphaFoldDB" id="A0AAW1DH16"/>
<comment type="caution">
    <text evidence="5">The sequence shown here is derived from an EMBL/GenBank/DDBJ whole genome shotgun (WGS) entry which is preliminary data.</text>
</comment>
<dbReference type="Pfam" id="PF00005">
    <property type="entry name" value="ABC_tran"/>
    <property type="match status" value="1"/>
</dbReference>
<dbReference type="InterPro" id="IPR017871">
    <property type="entry name" value="ABC_transporter-like_CS"/>
</dbReference>
<proteinExistence type="predicted"/>
<protein>
    <recommendedName>
        <fullName evidence="4">ABC transporter domain-containing protein</fullName>
    </recommendedName>
</protein>
<dbReference type="InterPro" id="IPR027417">
    <property type="entry name" value="P-loop_NTPase"/>
</dbReference>
<keyword evidence="1" id="KW-0547">Nucleotide-binding</keyword>
<keyword evidence="3" id="KW-1133">Transmembrane helix</keyword>
<feature type="transmembrane region" description="Helical" evidence="3">
    <location>
        <begin position="587"/>
        <end position="604"/>
    </location>
</feature>
<dbReference type="GO" id="GO:0005524">
    <property type="term" value="F:ATP binding"/>
    <property type="evidence" value="ECO:0007669"/>
    <property type="project" value="UniProtKB-KW"/>
</dbReference>
<evidence type="ECO:0000313" key="5">
    <source>
        <dbReference type="EMBL" id="KAK9507705.1"/>
    </source>
</evidence>
<dbReference type="SUPFAM" id="SSF52540">
    <property type="entry name" value="P-loop containing nucleoside triphosphate hydrolases"/>
    <property type="match status" value="1"/>
</dbReference>
<evidence type="ECO:0000256" key="1">
    <source>
        <dbReference type="ARBA" id="ARBA00022741"/>
    </source>
</evidence>
<dbReference type="SMART" id="SM00382">
    <property type="entry name" value="AAA"/>
    <property type="match status" value="1"/>
</dbReference>
<accession>A0AAW1DH16</accession>
<dbReference type="PROSITE" id="PS50893">
    <property type="entry name" value="ABC_TRANSPORTER_2"/>
    <property type="match status" value="1"/>
</dbReference>
<evidence type="ECO:0000256" key="3">
    <source>
        <dbReference type="SAM" id="Phobius"/>
    </source>
</evidence>
<dbReference type="PANTHER" id="PTHR43038">
    <property type="entry name" value="ATP-BINDING CASSETTE, SUB-FAMILY H, MEMBER 1"/>
    <property type="match status" value="1"/>
</dbReference>
<evidence type="ECO:0000313" key="6">
    <source>
        <dbReference type="Proteomes" id="UP001461498"/>
    </source>
</evidence>
<keyword evidence="3" id="KW-0472">Membrane</keyword>
<dbReference type="GO" id="GO:0016887">
    <property type="term" value="F:ATP hydrolysis activity"/>
    <property type="evidence" value="ECO:0007669"/>
    <property type="project" value="InterPro"/>
</dbReference>
<dbReference type="InterPro" id="IPR003439">
    <property type="entry name" value="ABC_transporter-like_ATP-bd"/>
</dbReference>
<evidence type="ECO:0000259" key="4">
    <source>
        <dbReference type="PROSITE" id="PS50893"/>
    </source>
</evidence>
<keyword evidence="6" id="KW-1185">Reference proteome</keyword>
<sequence>MTMGEGTAVAVRNAYKRYSPKAVILDGLNMTVAEGTIYGLLGPSGCGKTTLLSSIVGMRSLDNGTIELSVKHKDEVGFMPQEIALNTEFTIREVFHFYGRIHSMPPNKIDKVGAELLKFLELPPMDRMVGNCSGGQQRRISMAVTLLHDPKLLILDEPTVGVDPLLSNSIWEYFMEIVTTKHKTIIITTHYIEEAKNSNTIGLMRGGVLLAEEPPGYLMEQYHCPTLEDVFLKLSEKQESDVNEQTKPYPKKVRNEIPLKSDGNFKMERFKAQLIKNFHWTSRNLPVTLFVVCLPAILFVILGQISKHKGGDYPVSPKPIVLVNDEADCRNSTPYLQLSKNCYPTRPFSCRYISLIGETFGLVNYGSLTEGINAVKTGRAAGVIQFDATFSVDLMARLKDAAALNNKRINGSCVHVWLDMSEFGSTIRSMRELKLSIVKMMKDVSEECGYNRKVAGIPMEFKEPIYQSQDILQAIMPPYFNSVAFYTTSMFTSSAIVMERASGLFERSQVAGIFLGLTITEILVAQMVIQIFVMNLQNGLSFLVLYAIFSYPMVGSYGLAYLDLSLNELAGMTYGFLLSMLIKEEQNVAYAGIFTVLTLFMLTGESNNSYGYLIKP</sequence>
<dbReference type="Gene3D" id="3.40.50.300">
    <property type="entry name" value="P-loop containing nucleotide triphosphate hydrolases"/>
    <property type="match status" value="1"/>
</dbReference>
<dbReference type="PROSITE" id="PS00211">
    <property type="entry name" value="ABC_TRANSPORTER_1"/>
    <property type="match status" value="1"/>
</dbReference>
<feature type="transmembrane region" description="Helical" evidence="3">
    <location>
        <begin position="540"/>
        <end position="562"/>
    </location>
</feature>
<dbReference type="Proteomes" id="UP001461498">
    <property type="component" value="Unassembled WGS sequence"/>
</dbReference>
<feature type="transmembrane region" description="Helical" evidence="3">
    <location>
        <begin position="510"/>
        <end position="533"/>
    </location>
</feature>
<dbReference type="EMBL" id="JAPXFL010000004">
    <property type="protein sequence ID" value="KAK9507705.1"/>
    <property type="molecule type" value="Genomic_DNA"/>
</dbReference>
<dbReference type="PANTHER" id="PTHR43038:SF2">
    <property type="entry name" value="RH61964P"/>
    <property type="match status" value="1"/>
</dbReference>
<organism evidence="5 6">
    <name type="scientific">Rhynocoris fuscipes</name>
    <dbReference type="NCBI Taxonomy" id="488301"/>
    <lineage>
        <taxon>Eukaryota</taxon>
        <taxon>Metazoa</taxon>
        <taxon>Ecdysozoa</taxon>
        <taxon>Arthropoda</taxon>
        <taxon>Hexapoda</taxon>
        <taxon>Insecta</taxon>
        <taxon>Pterygota</taxon>
        <taxon>Neoptera</taxon>
        <taxon>Paraneoptera</taxon>
        <taxon>Hemiptera</taxon>
        <taxon>Heteroptera</taxon>
        <taxon>Panheteroptera</taxon>
        <taxon>Cimicomorpha</taxon>
        <taxon>Reduviidae</taxon>
        <taxon>Harpactorinae</taxon>
        <taxon>Harpactorini</taxon>
        <taxon>Rhynocoris</taxon>
    </lineage>
</organism>
<keyword evidence="2" id="KW-0067">ATP-binding</keyword>
<feature type="domain" description="ABC transporter" evidence="4">
    <location>
        <begin position="9"/>
        <end position="231"/>
    </location>
</feature>
<evidence type="ECO:0000256" key="2">
    <source>
        <dbReference type="ARBA" id="ARBA00022840"/>
    </source>
</evidence>
<reference evidence="5 6" key="1">
    <citation type="submission" date="2022-12" db="EMBL/GenBank/DDBJ databases">
        <title>Chromosome-level genome assembly of true bugs.</title>
        <authorList>
            <person name="Ma L."/>
            <person name="Li H."/>
        </authorList>
    </citation>
    <scope>NUCLEOTIDE SEQUENCE [LARGE SCALE GENOMIC DNA]</scope>
    <source>
        <strain evidence="5">Lab_2022b</strain>
    </source>
</reference>
<keyword evidence="3" id="KW-0812">Transmembrane</keyword>
<name>A0AAW1DH16_9HEMI</name>
<feature type="transmembrane region" description="Helical" evidence="3">
    <location>
        <begin position="479"/>
        <end position="498"/>
    </location>
</feature>
<gene>
    <name evidence="5" type="ORF">O3M35_007501</name>
</gene>
<feature type="transmembrane region" description="Helical" evidence="3">
    <location>
        <begin position="285"/>
        <end position="303"/>
    </location>
</feature>
<dbReference type="InterPro" id="IPR003593">
    <property type="entry name" value="AAA+_ATPase"/>
</dbReference>